<dbReference type="SUPFAM" id="SSF53335">
    <property type="entry name" value="S-adenosyl-L-methionine-dependent methyltransferases"/>
    <property type="match status" value="1"/>
</dbReference>
<keyword evidence="6" id="KW-1185">Reference proteome</keyword>
<evidence type="ECO:0000259" key="4">
    <source>
        <dbReference type="Pfam" id="PF08242"/>
    </source>
</evidence>
<comment type="caution">
    <text evidence="5">The sequence shown here is derived from an EMBL/GenBank/DDBJ whole genome shotgun (WGS) entry which is preliminary data.</text>
</comment>
<dbReference type="InterPro" id="IPR026113">
    <property type="entry name" value="METTL2/6/8-like"/>
</dbReference>
<dbReference type="CDD" id="cd02440">
    <property type="entry name" value="AdoMet_MTases"/>
    <property type="match status" value="1"/>
</dbReference>
<dbReference type="PANTHER" id="PTHR22809">
    <property type="entry name" value="METHYLTRANSFERASE-RELATED"/>
    <property type="match status" value="1"/>
</dbReference>
<dbReference type="Gene3D" id="3.40.50.150">
    <property type="entry name" value="Vaccinia Virus protein VP39"/>
    <property type="match status" value="1"/>
</dbReference>
<reference evidence="5 6" key="1">
    <citation type="submission" date="2024-02" db="EMBL/GenBank/DDBJ databases">
        <authorList>
            <person name="Chen Y."/>
            <person name="Shah S."/>
            <person name="Dougan E. K."/>
            <person name="Thang M."/>
            <person name="Chan C."/>
        </authorList>
    </citation>
    <scope>NUCLEOTIDE SEQUENCE [LARGE SCALE GENOMIC DNA]</scope>
</reference>
<dbReference type="EMBL" id="CAXAMN010000592">
    <property type="protein sequence ID" value="CAK8989645.1"/>
    <property type="molecule type" value="Genomic_DNA"/>
</dbReference>
<proteinExistence type="inferred from homology"/>
<dbReference type="InterPro" id="IPR013217">
    <property type="entry name" value="Methyltransf_12"/>
</dbReference>
<evidence type="ECO:0000256" key="1">
    <source>
        <dbReference type="ARBA" id="ARBA00009725"/>
    </source>
</evidence>
<keyword evidence="3" id="KW-0808">Transferase</keyword>
<dbReference type="Pfam" id="PF08242">
    <property type="entry name" value="Methyltransf_12"/>
    <property type="match status" value="1"/>
</dbReference>
<name>A0ABP0HLA8_9DINO</name>
<comment type="similarity">
    <text evidence="1">Belongs to the methyltransferase superfamily. METL family.</text>
</comment>
<feature type="domain" description="Methyltransferase type 12" evidence="4">
    <location>
        <begin position="187"/>
        <end position="297"/>
    </location>
</feature>
<gene>
    <name evidence="5" type="ORF">CCMP2556_LOCUS1736</name>
</gene>
<sequence>MASTEELQWPLAAYRRRQHEGVGAKWRPVRPCAYGWPQGIATQRCVGAKKDVIRQRRAPRTHLHAEMVKKRRDPTRSPKRELEEALRALQAGDLQAVEQLMQREHETPVPEDWQRRYCDGARAYWDQFYRERTVNFFKDRHYLREEFAELMPAHVLADPKRWVDELESGPEVIDLKKAALETKTVLLELGCAVGNGLIPMLRANPDLFGVGCDLSAEAVGLLRSKDEYRCGRCFAFPSDITKGADQPTAEHRALEEQLPAGSVDFATLLFVLSAIDPEQHSQTLQRILSVLKPGGMVMVRDYGRGDLAQLRFGAGHWMGGDRYVRGDGASSGVGRYGSGASSESPVAFDLGRLCLNSRAAFSFLFFGGIWDPSDHLRILRIHPRAAGVRGARRCATSRAVSRAARHSGGVPH</sequence>
<organism evidence="5 6">
    <name type="scientific">Durusdinium trenchii</name>
    <dbReference type="NCBI Taxonomy" id="1381693"/>
    <lineage>
        <taxon>Eukaryota</taxon>
        <taxon>Sar</taxon>
        <taxon>Alveolata</taxon>
        <taxon>Dinophyceae</taxon>
        <taxon>Suessiales</taxon>
        <taxon>Symbiodiniaceae</taxon>
        <taxon>Durusdinium</taxon>
    </lineage>
</organism>
<evidence type="ECO:0000313" key="5">
    <source>
        <dbReference type="EMBL" id="CAK8989645.1"/>
    </source>
</evidence>
<evidence type="ECO:0000256" key="3">
    <source>
        <dbReference type="ARBA" id="ARBA00022679"/>
    </source>
</evidence>
<dbReference type="PANTHER" id="PTHR22809:SF5">
    <property type="entry name" value="TRNA N(3)-METHYLCYTIDINE METHYLTRANSFERASE METTL6"/>
    <property type="match status" value="1"/>
</dbReference>
<evidence type="ECO:0000313" key="6">
    <source>
        <dbReference type="Proteomes" id="UP001642484"/>
    </source>
</evidence>
<keyword evidence="2" id="KW-0489">Methyltransferase</keyword>
<dbReference type="InterPro" id="IPR029063">
    <property type="entry name" value="SAM-dependent_MTases_sf"/>
</dbReference>
<accession>A0ABP0HLA8</accession>
<protein>
    <recommendedName>
        <fullName evidence="4">Methyltransferase type 12 domain-containing protein</fullName>
    </recommendedName>
</protein>
<evidence type="ECO:0000256" key="2">
    <source>
        <dbReference type="ARBA" id="ARBA00022603"/>
    </source>
</evidence>
<dbReference type="Proteomes" id="UP001642484">
    <property type="component" value="Unassembled WGS sequence"/>
</dbReference>